<accession>A0AAV4C329</accession>
<comment type="caution">
    <text evidence="1">The sequence shown here is derived from an EMBL/GenBank/DDBJ whole genome shotgun (WGS) entry which is preliminary data.</text>
</comment>
<dbReference type="EMBL" id="BLXT01005873">
    <property type="protein sequence ID" value="GFO26914.1"/>
    <property type="molecule type" value="Genomic_DNA"/>
</dbReference>
<reference evidence="1 2" key="1">
    <citation type="journal article" date="2021" name="Elife">
        <title>Chloroplast acquisition without the gene transfer in kleptoplastic sea slugs, Plakobranchus ocellatus.</title>
        <authorList>
            <person name="Maeda T."/>
            <person name="Takahashi S."/>
            <person name="Yoshida T."/>
            <person name="Shimamura S."/>
            <person name="Takaki Y."/>
            <person name="Nagai Y."/>
            <person name="Toyoda A."/>
            <person name="Suzuki Y."/>
            <person name="Arimoto A."/>
            <person name="Ishii H."/>
            <person name="Satoh N."/>
            <person name="Nishiyama T."/>
            <person name="Hasebe M."/>
            <person name="Maruyama T."/>
            <person name="Minagawa J."/>
            <person name="Obokata J."/>
            <person name="Shigenobu S."/>
        </authorList>
    </citation>
    <scope>NUCLEOTIDE SEQUENCE [LARGE SCALE GENOMIC DNA]</scope>
</reference>
<evidence type="ECO:0000313" key="2">
    <source>
        <dbReference type="Proteomes" id="UP000735302"/>
    </source>
</evidence>
<proteinExistence type="predicted"/>
<gene>
    <name evidence="1" type="ORF">PoB_005341900</name>
</gene>
<protein>
    <submittedName>
        <fullName evidence="1">Uncharacterized protein</fullName>
    </submittedName>
</protein>
<sequence>MDVKPELSVSHMEDDKRQGKNYIAYEKELILKVPKQDRVRWGGGGVPGFRIPSTAKIMYLWMLIMYCFRAKRGHIFILKLQKFLASGGQKKGDIAPCTTLWEPPTNEIPPV</sequence>
<evidence type="ECO:0000313" key="1">
    <source>
        <dbReference type="EMBL" id="GFO26914.1"/>
    </source>
</evidence>
<organism evidence="1 2">
    <name type="scientific">Plakobranchus ocellatus</name>
    <dbReference type="NCBI Taxonomy" id="259542"/>
    <lineage>
        <taxon>Eukaryota</taxon>
        <taxon>Metazoa</taxon>
        <taxon>Spiralia</taxon>
        <taxon>Lophotrochozoa</taxon>
        <taxon>Mollusca</taxon>
        <taxon>Gastropoda</taxon>
        <taxon>Heterobranchia</taxon>
        <taxon>Euthyneura</taxon>
        <taxon>Panpulmonata</taxon>
        <taxon>Sacoglossa</taxon>
        <taxon>Placobranchoidea</taxon>
        <taxon>Plakobranchidae</taxon>
        <taxon>Plakobranchus</taxon>
    </lineage>
</organism>
<name>A0AAV4C329_9GAST</name>
<keyword evidence="2" id="KW-1185">Reference proteome</keyword>
<dbReference type="Proteomes" id="UP000735302">
    <property type="component" value="Unassembled WGS sequence"/>
</dbReference>
<dbReference type="AlphaFoldDB" id="A0AAV4C329"/>